<organism evidence="1 2">
    <name type="scientific">Candidatus Aeolococcus gillhamiae</name>
    <dbReference type="NCBI Taxonomy" id="3127015"/>
    <lineage>
        <taxon>Bacteria</taxon>
        <taxon>Bacillati</taxon>
        <taxon>Candidatus Dormiibacterota</taxon>
        <taxon>Candidatus Dormibacteria</taxon>
        <taxon>Candidatus Aeolococcales</taxon>
        <taxon>Candidatus Aeolococcaceae</taxon>
        <taxon>Candidatus Aeolococcus</taxon>
    </lineage>
</organism>
<proteinExistence type="predicted"/>
<dbReference type="AlphaFoldDB" id="A0A2W5ZBD5"/>
<evidence type="ECO:0000313" key="1">
    <source>
        <dbReference type="EMBL" id="PZR82732.1"/>
    </source>
</evidence>
<protein>
    <recommendedName>
        <fullName evidence="3">CopG family transcriptional regulator</fullName>
    </recommendedName>
</protein>
<evidence type="ECO:0000313" key="2">
    <source>
        <dbReference type="Proteomes" id="UP000248724"/>
    </source>
</evidence>
<name>A0A2W5ZBD5_9BACT</name>
<evidence type="ECO:0008006" key="3">
    <source>
        <dbReference type="Google" id="ProtNLM"/>
    </source>
</evidence>
<dbReference type="EMBL" id="QHBU01000059">
    <property type="protein sequence ID" value="PZR82732.1"/>
    <property type="molecule type" value="Genomic_DNA"/>
</dbReference>
<sequence>MAKRLQVEMTEEQYQLLKKLAGPGGLSSLVRKALNTEAYLQDAERDNAKILIERKDGSVRELARL</sequence>
<dbReference type="Proteomes" id="UP000248724">
    <property type="component" value="Unassembled WGS sequence"/>
</dbReference>
<comment type="caution">
    <text evidence="1">The sequence shown here is derived from an EMBL/GenBank/DDBJ whole genome shotgun (WGS) entry which is preliminary data.</text>
</comment>
<reference evidence="1 2" key="1">
    <citation type="journal article" date="2017" name="Nature">
        <title>Atmospheric trace gases support primary production in Antarctic desert surface soil.</title>
        <authorList>
            <person name="Ji M."/>
            <person name="Greening C."/>
            <person name="Vanwonterghem I."/>
            <person name="Carere C.R."/>
            <person name="Bay S.K."/>
            <person name="Steen J.A."/>
            <person name="Montgomery K."/>
            <person name="Lines T."/>
            <person name="Beardall J."/>
            <person name="van Dorst J."/>
            <person name="Snape I."/>
            <person name="Stott M.B."/>
            <person name="Hugenholtz P."/>
            <person name="Ferrari B.C."/>
        </authorList>
    </citation>
    <scope>NUCLEOTIDE SEQUENCE [LARGE SCALE GENOMIC DNA]</scope>
    <source>
        <strain evidence="1">RRmetagenome_bin12</strain>
    </source>
</reference>
<accession>A0A2W5ZBD5</accession>
<gene>
    <name evidence="1" type="ORF">DLM65_03195</name>
</gene>